<evidence type="ECO:0000256" key="11">
    <source>
        <dbReference type="ARBA" id="ARBA00022998"/>
    </source>
</evidence>
<evidence type="ECO:0000256" key="10">
    <source>
        <dbReference type="ARBA" id="ARBA00022989"/>
    </source>
</evidence>
<evidence type="ECO:0000313" key="18">
    <source>
        <dbReference type="RefSeq" id="XP_023178143.2"/>
    </source>
</evidence>
<reference evidence="18" key="1">
    <citation type="submission" date="2025-08" db="UniProtKB">
        <authorList>
            <consortium name="RefSeq"/>
        </authorList>
    </citation>
    <scope>IDENTIFICATION</scope>
    <source>
        <strain evidence="18">15085-1641.00</strain>
        <tissue evidence="18">Whole body</tissue>
    </source>
</reference>
<evidence type="ECO:0000256" key="12">
    <source>
        <dbReference type="ARBA" id="ARBA00023136"/>
    </source>
</evidence>
<dbReference type="Gene3D" id="3.30.70.1230">
    <property type="entry name" value="Nucleotide cyclase"/>
    <property type="match status" value="2"/>
</dbReference>
<protein>
    <recommendedName>
        <fullName evidence="4">adenylate cyclase</fullName>
        <ecNumber evidence="4">4.6.1.1</ecNumber>
    </recommendedName>
</protein>
<dbReference type="GeneID" id="111604321"/>
<evidence type="ECO:0000256" key="3">
    <source>
        <dbReference type="ARBA" id="ARBA00004141"/>
    </source>
</evidence>
<accession>A0A6J1MGC8</accession>
<keyword evidence="17" id="KW-1185">Reference proteome</keyword>
<dbReference type="AlphaFoldDB" id="A0A6J1MGC8"/>
<name>A0A6J1MGC8_DROHY</name>
<feature type="transmembrane region" description="Helical" evidence="15">
    <location>
        <begin position="42"/>
        <end position="63"/>
    </location>
</feature>
<dbReference type="SUPFAM" id="SSF55073">
    <property type="entry name" value="Nucleotide cyclase"/>
    <property type="match status" value="2"/>
</dbReference>
<dbReference type="InterPro" id="IPR029787">
    <property type="entry name" value="Nucleotide_cyclase"/>
</dbReference>
<keyword evidence="6" id="KW-0479">Metal-binding</keyword>
<dbReference type="OMA" id="FNPWVFT"/>
<keyword evidence="8" id="KW-0067">ATP-binding</keyword>
<dbReference type="GO" id="GO:0005524">
    <property type="term" value="F:ATP binding"/>
    <property type="evidence" value="ECO:0007669"/>
    <property type="project" value="UniProtKB-KW"/>
</dbReference>
<feature type="transmembrane region" description="Helical" evidence="15">
    <location>
        <begin position="103"/>
        <end position="126"/>
    </location>
</feature>
<keyword evidence="5 15" id="KW-0812">Transmembrane</keyword>
<evidence type="ECO:0000256" key="6">
    <source>
        <dbReference type="ARBA" id="ARBA00022723"/>
    </source>
</evidence>
<dbReference type="PANTHER" id="PTHR45627:SF23">
    <property type="entry name" value="AT30656P-RELATED"/>
    <property type="match status" value="1"/>
</dbReference>
<dbReference type="GO" id="GO:0004016">
    <property type="term" value="F:adenylate cyclase activity"/>
    <property type="evidence" value="ECO:0007669"/>
    <property type="project" value="UniProtKB-EC"/>
</dbReference>
<keyword evidence="9" id="KW-0460">Magnesium</keyword>
<evidence type="ECO:0000256" key="13">
    <source>
        <dbReference type="ARBA" id="ARBA00023239"/>
    </source>
</evidence>
<keyword evidence="7" id="KW-0547">Nucleotide-binding</keyword>
<dbReference type="RefSeq" id="XP_023178143.2">
    <property type="nucleotide sequence ID" value="XM_023322375.2"/>
</dbReference>
<feature type="transmembrane region" description="Helical" evidence="15">
    <location>
        <begin position="597"/>
        <end position="616"/>
    </location>
</feature>
<dbReference type="KEGG" id="dhe:111604321"/>
<evidence type="ECO:0000259" key="16">
    <source>
        <dbReference type="PROSITE" id="PS50125"/>
    </source>
</evidence>
<keyword evidence="10 15" id="KW-1133">Transmembrane helix</keyword>
<feature type="transmembrane region" description="Helical" evidence="15">
    <location>
        <begin position="157"/>
        <end position="178"/>
    </location>
</feature>
<evidence type="ECO:0000256" key="5">
    <source>
        <dbReference type="ARBA" id="ARBA00022692"/>
    </source>
</evidence>
<dbReference type="OrthoDB" id="10006362at2759"/>
<dbReference type="GO" id="GO:0006171">
    <property type="term" value="P:cAMP biosynthetic process"/>
    <property type="evidence" value="ECO:0007669"/>
    <property type="project" value="UniProtKB-KW"/>
</dbReference>
<keyword evidence="12 15" id="KW-0472">Membrane</keyword>
<dbReference type="CDD" id="cd07302">
    <property type="entry name" value="CHD"/>
    <property type="match status" value="2"/>
</dbReference>
<dbReference type="FunFam" id="3.30.70.1230:FF:000024">
    <property type="entry name" value="ACXA, isoform A"/>
    <property type="match status" value="1"/>
</dbReference>
<evidence type="ECO:0000256" key="14">
    <source>
        <dbReference type="RuleBase" id="RU000405"/>
    </source>
</evidence>
<keyword evidence="13 14" id="KW-0456">Lyase</keyword>
<dbReference type="EC" id="4.6.1.1" evidence="4"/>
<feature type="transmembrane region" description="Helical" evidence="15">
    <location>
        <begin position="723"/>
        <end position="742"/>
    </location>
</feature>
<evidence type="ECO:0000256" key="4">
    <source>
        <dbReference type="ARBA" id="ARBA00012201"/>
    </source>
</evidence>
<dbReference type="PROSITE" id="PS00452">
    <property type="entry name" value="GUANYLATE_CYCLASE_1"/>
    <property type="match status" value="1"/>
</dbReference>
<dbReference type="Pfam" id="PF00211">
    <property type="entry name" value="Guanylate_cyc"/>
    <property type="match status" value="2"/>
</dbReference>
<proteinExistence type="inferred from homology"/>
<comment type="cofactor">
    <cofactor evidence="2">
        <name>Mg(2+)</name>
        <dbReference type="ChEBI" id="CHEBI:18420"/>
    </cofactor>
</comment>
<feature type="domain" description="Guanylate cyclase" evidence="16">
    <location>
        <begin position="835"/>
        <end position="1016"/>
    </location>
</feature>
<sequence length="1086" mass="125376">MTYKLNYTNELKWNYDFLREKCKEVGIEEEFDEHQFRISVNYISVFQVLHLFFMILHCSLLLATCAQLDLIYIDVSCYTLSTVVAIAVMWTNVKVKSIATLKWLTYVTSGIVAMMIVFVDLMINYYHLHAHQWVLTPVYDIYVILMIYIFFPIPYLFPAMGLAVLVSSMYAGYFVFYLDTKYHYRLGNVTHFTQAIVVLSNYIGLNVIGTGFRLMREIVGRASFLDRHQYVMEDIALRSARAKERILLHSILPPQIAQPIQEEIRNRIKLSQKHHDILDCNRRGFIIAIQMHPDVSILYADIVNYTHLTTTLSVKKLVTLLHELYARFDNAAFRYSVQRIKFLGDCYYCVAGLTKPDPFHAKCCVNLGLCMIDIIREMRAVVKIDIDIRVGVHSGCVFAGVLGAAKLQYDIWGTDVLIANRLEATGMPGQIHVSERTLEMTNNRYQAYPGTKAARDDAYLQRCNIITFLIVDIENNNQFELDKRESLVSVSTTEEIREGTAELLLHEELQKMPLGPKGIKDAILEMFSANKHRESPSSINLEIETLLLHFRDPRLEYKYIHQPDYMLKFSVLQAWCCFMGLSYLQLVYDHDEVEMSYFINIPVMLALSLLLILTWYKRICIWWNSSTNQKPSNFSNAVIKIGENMQRSLIQRICIYMLIMAGYCCIISIILSDCNKEEFQLAHIDSMLYHYEVENLMCFSPWSVTYMVCLIITNSIIFTRIPFVLRIIVSVLVCITYLSVMIHHFEYLVHISLTTNPYLKPEIAHCLMILSTMFTVYFKERQAEFNNKINYKWREELLKKQEDARLADQSIIILLHNILPAHVANVYLTRISKDELYYEDYKMVGVMFASLQDFELTLPNLRILNEIISEFDRILNFYRNDSLVEKIKIVGCTYMAACGLDIRFSSLISENHHRSDSIVQEVLRARRSLASFEKNNAQSENNDEVVFVITTFALDLMRTLWVCNNDYKNFPIDRVIFNANMSVGISSGEVMAGVVGASQVHYDIWGNAVNVASRMDSTGVPGEIQVTEETANILRKFGLLCNYRGLTFVKGIGMLPTYFVAIDSNYEFKYIQENASEHSASTTSVD</sequence>
<keyword evidence="11" id="KW-0115">cAMP biosynthesis</keyword>
<comment type="subcellular location">
    <subcellularLocation>
        <location evidence="3">Membrane</location>
        <topology evidence="3">Multi-pass membrane protein</topology>
    </subcellularLocation>
</comment>
<feature type="transmembrane region" description="Helical" evidence="15">
    <location>
        <begin position="70"/>
        <end position="91"/>
    </location>
</feature>
<gene>
    <name evidence="18" type="primary">LOC111604321</name>
</gene>
<evidence type="ECO:0000256" key="9">
    <source>
        <dbReference type="ARBA" id="ARBA00022842"/>
    </source>
</evidence>
<dbReference type="InterPro" id="IPR018297">
    <property type="entry name" value="A/G_cyclase_CS"/>
</dbReference>
<evidence type="ECO:0000256" key="2">
    <source>
        <dbReference type="ARBA" id="ARBA00001946"/>
    </source>
</evidence>
<comment type="similarity">
    <text evidence="14">Belongs to the adenylyl cyclase class-4/guanylyl cyclase family.</text>
</comment>
<dbReference type="GO" id="GO:0035556">
    <property type="term" value="P:intracellular signal transduction"/>
    <property type="evidence" value="ECO:0007669"/>
    <property type="project" value="InterPro"/>
</dbReference>
<dbReference type="InterPro" id="IPR001054">
    <property type="entry name" value="A/G_cyclase"/>
</dbReference>
<evidence type="ECO:0000256" key="15">
    <source>
        <dbReference type="SAM" id="Phobius"/>
    </source>
</evidence>
<comment type="catalytic activity">
    <reaction evidence="1">
        <text>ATP = 3',5'-cyclic AMP + diphosphate</text>
        <dbReference type="Rhea" id="RHEA:15389"/>
        <dbReference type="ChEBI" id="CHEBI:30616"/>
        <dbReference type="ChEBI" id="CHEBI:33019"/>
        <dbReference type="ChEBI" id="CHEBI:58165"/>
        <dbReference type="EC" id="4.6.1.1"/>
    </reaction>
</comment>
<dbReference type="SMART" id="SM00044">
    <property type="entry name" value="CYCc"/>
    <property type="match status" value="2"/>
</dbReference>
<evidence type="ECO:0000256" key="8">
    <source>
        <dbReference type="ARBA" id="ARBA00022840"/>
    </source>
</evidence>
<dbReference type="Proteomes" id="UP000504633">
    <property type="component" value="Unplaced"/>
</dbReference>
<organism evidence="17 18">
    <name type="scientific">Drosophila hydei</name>
    <name type="common">Fruit fly</name>
    <dbReference type="NCBI Taxonomy" id="7224"/>
    <lineage>
        <taxon>Eukaryota</taxon>
        <taxon>Metazoa</taxon>
        <taxon>Ecdysozoa</taxon>
        <taxon>Arthropoda</taxon>
        <taxon>Hexapoda</taxon>
        <taxon>Insecta</taxon>
        <taxon>Pterygota</taxon>
        <taxon>Neoptera</taxon>
        <taxon>Endopterygota</taxon>
        <taxon>Diptera</taxon>
        <taxon>Brachycera</taxon>
        <taxon>Muscomorpha</taxon>
        <taxon>Ephydroidea</taxon>
        <taxon>Drosophilidae</taxon>
        <taxon>Drosophila</taxon>
    </lineage>
</organism>
<feature type="domain" description="Guanylate cyclase" evidence="16">
    <location>
        <begin position="296"/>
        <end position="423"/>
    </location>
</feature>
<evidence type="ECO:0000256" key="7">
    <source>
        <dbReference type="ARBA" id="ARBA00022741"/>
    </source>
</evidence>
<feature type="transmembrane region" description="Helical" evidence="15">
    <location>
        <begin position="565"/>
        <end position="585"/>
    </location>
</feature>
<feature type="transmembrane region" description="Helical" evidence="15">
    <location>
        <begin position="133"/>
        <end position="151"/>
    </location>
</feature>
<dbReference type="GO" id="GO:0005886">
    <property type="term" value="C:plasma membrane"/>
    <property type="evidence" value="ECO:0007669"/>
    <property type="project" value="TreeGrafter"/>
</dbReference>
<dbReference type="PROSITE" id="PS50125">
    <property type="entry name" value="GUANYLATE_CYCLASE_2"/>
    <property type="match status" value="2"/>
</dbReference>
<feature type="transmembrane region" description="Helical" evidence="15">
    <location>
        <begin position="699"/>
        <end position="718"/>
    </location>
</feature>
<dbReference type="GO" id="GO:0007189">
    <property type="term" value="P:adenylate cyclase-activating G protein-coupled receptor signaling pathway"/>
    <property type="evidence" value="ECO:0007669"/>
    <property type="project" value="TreeGrafter"/>
</dbReference>
<evidence type="ECO:0000256" key="1">
    <source>
        <dbReference type="ARBA" id="ARBA00001593"/>
    </source>
</evidence>
<evidence type="ECO:0000313" key="17">
    <source>
        <dbReference type="Proteomes" id="UP000504633"/>
    </source>
</evidence>
<dbReference type="GO" id="GO:0046872">
    <property type="term" value="F:metal ion binding"/>
    <property type="evidence" value="ECO:0007669"/>
    <property type="project" value="UniProtKB-KW"/>
</dbReference>
<dbReference type="PANTHER" id="PTHR45627">
    <property type="entry name" value="ADENYLATE CYCLASE TYPE 1"/>
    <property type="match status" value="1"/>
</dbReference>
<feature type="transmembrane region" description="Helical" evidence="15">
    <location>
        <begin position="653"/>
        <end position="671"/>
    </location>
</feature>